<dbReference type="Pfam" id="PF00676">
    <property type="entry name" value="E1_dh"/>
    <property type="match status" value="1"/>
</dbReference>
<feature type="domain" description="Dehydrogenase E1 component" evidence="4">
    <location>
        <begin position="61"/>
        <end position="326"/>
    </location>
</feature>
<protein>
    <submittedName>
        <fullName evidence="5">Pyruvate dehydrogenase (Acetyl-transferring) E1 component subunit alpha</fullName>
    </submittedName>
</protein>
<comment type="caution">
    <text evidence="5">The sequence shown here is derived from an EMBL/GenBank/DDBJ whole genome shotgun (WGS) entry which is preliminary data.</text>
</comment>
<dbReference type="GO" id="GO:0016624">
    <property type="term" value="F:oxidoreductase activity, acting on the aldehyde or oxo group of donors, disulfide as acceptor"/>
    <property type="evidence" value="ECO:0007669"/>
    <property type="project" value="InterPro"/>
</dbReference>
<dbReference type="CDD" id="cd02000">
    <property type="entry name" value="TPP_E1_PDC_ADC_BCADC"/>
    <property type="match status" value="1"/>
</dbReference>
<comment type="cofactor">
    <cofactor evidence="1">
        <name>thiamine diphosphate</name>
        <dbReference type="ChEBI" id="CHEBI:58937"/>
    </cofactor>
</comment>
<keyword evidence="6" id="KW-1185">Reference proteome</keyword>
<dbReference type="SUPFAM" id="SSF52518">
    <property type="entry name" value="Thiamin diphosphate-binding fold (THDP-binding)"/>
    <property type="match status" value="1"/>
</dbReference>
<dbReference type="EMBL" id="WLCI01000018">
    <property type="protein sequence ID" value="MTB96727.1"/>
    <property type="molecule type" value="Genomic_DNA"/>
</dbReference>
<evidence type="ECO:0000256" key="1">
    <source>
        <dbReference type="ARBA" id="ARBA00001964"/>
    </source>
</evidence>
<dbReference type="AlphaFoldDB" id="A0A6I3JF45"/>
<dbReference type="InterPro" id="IPR017596">
    <property type="entry name" value="PdhA/BkdA"/>
</dbReference>
<gene>
    <name evidence="5" type="primary">pdhA</name>
    <name evidence="5" type="ORF">GGQ22_16745</name>
</gene>
<dbReference type="GO" id="GO:0009083">
    <property type="term" value="P:branched-chain amino acid catabolic process"/>
    <property type="evidence" value="ECO:0007669"/>
    <property type="project" value="TreeGrafter"/>
</dbReference>
<dbReference type="NCBIfam" id="TIGR03181">
    <property type="entry name" value="PDH_E1_alph_x"/>
    <property type="match status" value="1"/>
</dbReference>
<reference evidence="5 6" key="1">
    <citation type="submission" date="2019-10" db="EMBL/GenBank/DDBJ databases">
        <title>Nocardioides novel species isolated from the excrement of Marmot.</title>
        <authorList>
            <person name="Zhang G."/>
        </authorList>
    </citation>
    <scope>NUCLEOTIDE SEQUENCE [LARGE SCALE GENOMIC DNA]</scope>
    <source>
        <strain evidence="6">zg-579</strain>
    </source>
</reference>
<dbReference type="InterPro" id="IPR001017">
    <property type="entry name" value="DH_E1"/>
</dbReference>
<dbReference type="Gene3D" id="3.40.50.970">
    <property type="match status" value="1"/>
</dbReference>
<keyword evidence="5" id="KW-0670">Pyruvate</keyword>
<evidence type="ECO:0000313" key="5">
    <source>
        <dbReference type="EMBL" id="MTB96727.1"/>
    </source>
</evidence>
<dbReference type="RefSeq" id="WP_171897096.1">
    <property type="nucleotide sequence ID" value="NZ_CP053660.1"/>
</dbReference>
<evidence type="ECO:0000256" key="2">
    <source>
        <dbReference type="ARBA" id="ARBA00023002"/>
    </source>
</evidence>
<dbReference type="Proteomes" id="UP000433406">
    <property type="component" value="Unassembled WGS sequence"/>
</dbReference>
<sequence>MSHTSGFGPDLAEVFGPSQRDGGPELVQLLTPEGERVHDLPPEFEQFDLDFSAEQLRGFYRDMVLTRRIDTEATALQRHGELGIWAQLLGQEAAQIGAGRALRDQDHVFPTYREHGVAWCRGLDPLRLLGLFRGVDQGSWDPEEFHFGLYTIVIGAQTLHATGYAMGMQRDGVVGTGDPDRDAAVLAHFGDGASSQGDVNEAFIFAASYNAPVVFFCQNNQWAISEPIERQTRIPLYQRALGFGFPGVRVDGNDVLATYAVTQAALQRAREGQGPTLVEAYTYRMGAHTTTDDPTRYRLSDDLEHWKLKDPIARLEVYLKRNGLAEGSFFGDLAEEADQLGATLREGCKAMPDPRALSIFDHVYAEMTEELAAQRDGFAAYAAQFDHNQFDNQFDAAHGEA</sequence>
<name>A0A6I3JF45_9ACTN</name>
<keyword evidence="3" id="KW-0786">Thiamine pyrophosphate</keyword>
<evidence type="ECO:0000256" key="3">
    <source>
        <dbReference type="ARBA" id="ARBA00023052"/>
    </source>
</evidence>
<dbReference type="PANTHER" id="PTHR43380:SF1">
    <property type="entry name" value="2-OXOISOVALERATE DEHYDROGENASE SUBUNIT ALPHA, MITOCHONDRIAL"/>
    <property type="match status" value="1"/>
</dbReference>
<accession>A0A6I3JF45</accession>
<keyword evidence="2" id="KW-0560">Oxidoreductase</keyword>
<dbReference type="InterPro" id="IPR050771">
    <property type="entry name" value="Alpha-ketoacid_DH_E1_comp"/>
</dbReference>
<evidence type="ECO:0000259" key="4">
    <source>
        <dbReference type="Pfam" id="PF00676"/>
    </source>
</evidence>
<organism evidence="5 6">
    <name type="scientific">Nocardioides marmotae</name>
    <dbReference type="NCBI Taxonomy" id="2663857"/>
    <lineage>
        <taxon>Bacteria</taxon>
        <taxon>Bacillati</taxon>
        <taxon>Actinomycetota</taxon>
        <taxon>Actinomycetes</taxon>
        <taxon>Propionibacteriales</taxon>
        <taxon>Nocardioidaceae</taxon>
        <taxon>Nocardioides</taxon>
    </lineage>
</organism>
<dbReference type="PANTHER" id="PTHR43380">
    <property type="entry name" value="2-OXOISOVALERATE DEHYDROGENASE SUBUNIT ALPHA, MITOCHONDRIAL"/>
    <property type="match status" value="1"/>
</dbReference>
<proteinExistence type="predicted"/>
<dbReference type="GO" id="GO:0000287">
    <property type="term" value="F:magnesium ion binding"/>
    <property type="evidence" value="ECO:0007669"/>
    <property type="project" value="UniProtKB-ARBA"/>
</dbReference>
<evidence type="ECO:0000313" key="6">
    <source>
        <dbReference type="Proteomes" id="UP000433406"/>
    </source>
</evidence>
<dbReference type="InterPro" id="IPR029061">
    <property type="entry name" value="THDP-binding"/>
</dbReference>